<evidence type="ECO:0000313" key="4">
    <source>
        <dbReference type="EMBL" id="KAI1728000.1"/>
    </source>
</evidence>
<evidence type="ECO:0000259" key="3">
    <source>
        <dbReference type="PROSITE" id="PS51304"/>
    </source>
</evidence>
<keyword evidence="5" id="KW-1185">Reference proteome</keyword>
<dbReference type="PANTHER" id="PTHR11346">
    <property type="entry name" value="GALECTIN"/>
    <property type="match status" value="1"/>
</dbReference>
<dbReference type="AlphaFoldDB" id="A0AAD4RD30"/>
<dbReference type="GO" id="GO:0016936">
    <property type="term" value="F:galactoside binding"/>
    <property type="evidence" value="ECO:0007669"/>
    <property type="project" value="TreeGrafter"/>
</dbReference>
<dbReference type="PANTHER" id="PTHR11346:SF176">
    <property type="entry name" value="32 KDA BETA-GALACTOSIDE-BINDING LECTIN LEC-3"/>
    <property type="match status" value="1"/>
</dbReference>
<dbReference type="Proteomes" id="UP001201812">
    <property type="component" value="Unassembled WGS sequence"/>
</dbReference>
<feature type="domain" description="Galectin" evidence="3">
    <location>
        <begin position="244"/>
        <end position="375"/>
    </location>
</feature>
<evidence type="ECO:0000256" key="1">
    <source>
        <dbReference type="ARBA" id="ARBA00022734"/>
    </source>
</evidence>
<feature type="domain" description="Galectin" evidence="3">
    <location>
        <begin position="94"/>
        <end position="235"/>
    </location>
</feature>
<dbReference type="InterPro" id="IPR013320">
    <property type="entry name" value="ConA-like_dom_sf"/>
</dbReference>
<dbReference type="SMART" id="SM00276">
    <property type="entry name" value="GLECT"/>
    <property type="match status" value="2"/>
</dbReference>
<evidence type="ECO:0000313" key="5">
    <source>
        <dbReference type="Proteomes" id="UP001201812"/>
    </source>
</evidence>
<dbReference type="Pfam" id="PF00337">
    <property type="entry name" value="Gal-bind_lectin"/>
    <property type="match status" value="2"/>
</dbReference>
<dbReference type="PROSITE" id="PS51304">
    <property type="entry name" value="GALECTIN"/>
    <property type="match status" value="2"/>
</dbReference>
<dbReference type="SUPFAM" id="SSF49899">
    <property type="entry name" value="Concanavalin A-like lectins/glucanases"/>
    <property type="match status" value="2"/>
</dbReference>
<gene>
    <name evidence="4" type="ORF">DdX_00149</name>
</gene>
<dbReference type="CDD" id="cd00070">
    <property type="entry name" value="GLECT"/>
    <property type="match status" value="1"/>
</dbReference>
<dbReference type="EMBL" id="JAKKPZ010000001">
    <property type="protein sequence ID" value="KAI1728000.1"/>
    <property type="molecule type" value="Genomic_DNA"/>
</dbReference>
<reference evidence="4" key="1">
    <citation type="submission" date="2022-01" db="EMBL/GenBank/DDBJ databases">
        <title>Genome Sequence Resource for Two Populations of Ditylenchus destructor, the Migratory Endoparasitic Phytonematode.</title>
        <authorList>
            <person name="Zhang H."/>
            <person name="Lin R."/>
            <person name="Xie B."/>
        </authorList>
    </citation>
    <scope>NUCLEOTIDE SEQUENCE</scope>
    <source>
        <strain evidence="4">BazhouSP</strain>
    </source>
</reference>
<name>A0AAD4RD30_9BILA</name>
<comment type="caution">
    <text evidence="4">The sequence shown here is derived from an EMBL/GenBank/DDBJ whole genome shotgun (WGS) entry which is preliminary data.</text>
</comment>
<protein>
    <recommendedName>
        <fullName evidence="2">Galectin</fullName>
    </recommendedName>
</protein>
<dbReference type="Gene3D" id="2.60.120.200">
    <property type="match status" value="2"/>
</dbReference>
<dbReference type="SMART" id="SM00908">
    <property type="entry name" value="Gal-bind_lectin"/>
    <property type="match status" value="1"/>
</dbReference>
<dbReference type="InterPro" id="IPR001079">
    <property type="entry name" value="Galectin_CRD"/>
</dbReference>
<dbReference type="GO" id="GO:0030246">
    <property type="term" value="F:carbohydrate binding"/>
    <property type="evidence" value="ECO:0007669"/>
    <property type="project" value="UniProtKB-UniRule"/>
</dbReference>
<accession>A0AAD4RD30</accession>
<dbReference type="InterPro" id="IPR044156">
    <property type="entry name" value="Galectin-like"/>
</dbReference>
<evidence type="ECO:0000256" key="2">
    <source>
        <dbReference type="RuleBase" id="RU102079"/>
    </source>
</evidence>
<keyword evidence="1 2" id="KW-0430">Lectin</keyword>
<sequence length="378" mass="42875">MSVKLGKSRIEVRDPFDSSSEGNGCDFERSVHEGRDMIRLTVYTQRSCECGAFMIFDHTSNYKLAFSVADRPEPSKIEYYPSFSSAFVPSSMRVPFVGDHTTIIGRTLIVRGRFIADPPQFQIMLLCGGERYEDLKEGHGSVPLVIRINDEDKDTIVIGSQNDKSKPWNEEIRINSKYGSDEFFNIKVRVLWNEMQVIVENVVYQYILHQYHAGPGCIDHISIEGAIVVNEIRLAGGYFPVPYTANFTGGHLAVGEKLHITGLAIGDFEVNLVGENEQDIPFHIKCIFDDVKCVRNSMKDGAWGAEERDGGFPFEKSRYFEMIISIDRPFIEVFAYGWYDGRPHSSFTHRISNPELGYKRLLVKGQVWLAVVEVEKSS</sequence>
<organism evidence="4 5">
    <name type="scientific">Ditylenchus destructor</name>
    <dbReference type="NCBI Taxonomy" id="166010"/>
    <lineage>
        <taxon>Eukaryota</taxon>
        <taxon>Metazoa</taxon>
        <taxon>Ecdysozoa</taxon>
        <taxon>Nematoda</taxon>
        <taxon>Chromadorea</taxon>
        <taxon>Rhabditida</taxon>
        <taxon>Tylenchina</taxon>
        <taxon>Tylenchomorpha</taxon>
        <taxon>Sphaerularioidea</taxon>
        <taxon>Anguinidae</taxon>
        <taxon>Anguininae</taxon>
        <taxon>Ditylenchus</taxon>
    </lineage>
</organism>
<proteinExistence type="predicted"/>